<feature type="transmembrane region" description="Helical" evidence="1">
    <location>
        <begin position="74"/>
        <end position="95"/>
    </location>
</feature>
<protein>
    <recommendedName>
        <fullName evidence="3">TRAP C4-dicarboxylate transport system permease DctM subunit domain-containing protein</fullName>
    </recommendedName>
</protein>
<evidence type="ECO:0000256" key="1">
    <source>
        <dbReference type="SAM" id="Phobius"/>
    </source>
</evidence>
<comment type="caution">
    <text evidence="2">The sequence shown here is derived from an EMBL/GenBank/DDBJ whole genome shotgun (WGS) entry which is preliminary data.</text>
</comment>
<accession>X1DGR3</accession>
<feature type="transmembrane region" description="Helical" evidence="1">
    <location>
        <begin position="45"/>
        <end position="62"/>
    </location>
</feature>
<evidence type="ECO:0008006" key="3">
    <source>
        <dbReference type="Google" id="ProtNLM"/>
    </source>
</evidence>
<feature type="transmembrane region" description="Helical" evidence="1">
    <location>
        <begin position="12"/>
        <end position="39"/>
    </location>
</feature>
<sequence>MLKDMSRAAMSIFIFGIYIIILGITFLFVPEIMFLMLAYPTPPDIVSHILGMVFLFVAYLYIRAALDEEGMTKFFMWTVHTRALVIIFFSVFVALGLVSPLAIMFGAVDLAAALWTFWSLRKDKAE</sequence>
<reference evidence="2" key="1">
    <citation type="journal article" date="2014" name="Front. Microbiol.">
        <title>High frequency of phylogenetically diverse reductive dehalogenase-homologous genes in deep subseafloor sedimentary metagenomes.</title>
        <authorList>
            <person name="Kawai M."/>
            <person name="Futagami T."/>
            <person name="Toyoda A."/>
            <person name="Takaki Y."/>
            <person name="Nishi S."/>
            <person name="Hori S."/>
            <person name="Arai W."/>
            <person name="Tsubouchi T."/>
            <person name="Morono Y."/>
            <person name="Uchiyama I."/>
            <person name="Ito T."/>
            <person name="Fujiyama A."/>
            <person name="Inagaki F."/>
            <person name="Takami H."/>
        </authorList>
    </citation>
    <scope>NUCLEOTIDE SEQUENCE</scope>
    <source>
        <strain evidence="2">Expedition CK06-06</strain>
    </source>
</reference>
<organism evidence="2">
    <name type="scientific">marine sediment metagenome</name>
    <dbReference type="NCBI Taxonomy" id="412755"/>
    <lineage>
        <taxon>unclassified sequences</taxon>
        <taxon>metagenomes</taxon>
        <taxon>ecological metagenomes</taxon>
    </lineage>
</organism>
<gene>
    <name evidence="2" type="ORF">S03H2_04163</name>
</gene>
<keyword evidence="1" id="KW-0812">Transmembrane</keyword>
<keyword evidence="1" id="KW-1133">Transmembrane helix</keyword>
<dbReference type="AlphaFoldDB" id="X1DGR3"/>
<evidence type="ECO:0000313" key="2">
    <source>
        <dbReference type="EMBL" id="GAH19382.1"/>
    </source>
</evidence>
<dbReference type="EMBL" id="BARU01001624">
    <property type="protein sequence ID" value="GAH19382.1"/>
    <property type="molecule type" value="Genomic_DNA"/>
</dbReference>
<keyword evidence="1" id="KW-0472">Membrane</keyword>
<name>X1DGR3_9ZZZZ</name>
<proteinExistence type="predicted"/>